<organism evidence="1 2">
    <name type="scientific">Bacteroides acidifaciens</name>
    <dbReference type="NCBI Taxonomy" id="85831"/>
    <lineage>
        <taxon>Bacteria</taxon>
        <taxon>Pseudomonadati</taxon>
        <taxon>Bacteroidota</taxon>
        <taxon>Bacteroidia</taxon>
        <taxon>Bacteroidales</taxon>
        <taxon>Bacteroidaceae</taxon>
        <taxon>Bacteroides</taxon>
    </lineage>
</organism>
<proteinExistence type="predicted"/>
<dbReference type="Proteomes" id="UP000267159">
    <property type="component" value="Unassembled WGS sequence"/>
</dbReference>
<reference evidence="1 2" key="1">
    <citation type="submission" date="2018-09" db="EMBL/GenBank/DDBJ databases">
        <title>Murine metabolic-syndrome-specific gut microbial biobank.</title>
        <authorList>
            <person name="Liu C."/>
        </authorList>
    </citation>
    <scope>NUCLEOTIDE SEQUENCE [LARGE SCALE GENOMIC DNA]</scope>
    <source>
        <strain evidence="1 2">0.1X-D8-26</strain>
    </source>
</reference>
<dbReference type="GeneID" id="93048956"/>
<dbReference type="Pfam" id="PF10902">
    <property type="entry name" value="WYL_2"/>
    <property type="match status" value="1"/>
</dbReference>
<protein>
    <recommendedName>
        <fullName evidence="3">DUF2693 domain-containing protein</fullName>
    </recommendedName>
</protein>
<evidence type="ECO:0008006" key="3">
    <source>
        <dbReference type="Google" id="ProtNLM"/>
    </source>
</evidence>
<dbReference type="EMBL" id="RAZM01000040">
    <property type="protein sequence ID" value="RLT79634.1"/>
    <property type="molecule type" value="Genomic_DNA"/>
</dbReference>
<comment type="caution">
    <text evidence="1">The sequence shown here is derived from an EMBL/GenBank/DDBJ whole genome shotgun (WGS) entry which is preliminary data.</text>
</comment>
<evidence type="ECO:0000313" key="2">
    <source>
        <dbReference type="Proteomes" id="UP000267159"/>
    </source>
</evidence>
<dbReference type="RefSeq" id="WP_024988225.1">
    <property type="nucleotide sequence ID" value="NZ_CAJTBC010000017.1"/>
</dbReference>
<evidence type="ECO:0000313" key="1">
    <source>
        <dbReference type="EMBL" id="RLT79634.1"/>
    </source>
</evidence>
<dbReference type="STRING" id="1235814.GCA_000613385_01178"/>
<dbReference type="InterPro" id="IPR024401">
    <property type="entry name" value="WYL_prot"/>
</dbReference>
<gene>
    <name evidence="1" type="ORF">D7Y07_12485</name>
</gene>
<name>A0A3L7Z275_9BACE</name>
<sequence>MRRNCKKKKSEDYMSVWKKRIAAEKGISEICAERIVLKCMGLVKRMLYGNVMIAFQKQDGTFCLEKGTLVGYEKFFHREFKLTVKQESVVYWSEEQQGWRRFRISNLMDWKAIV</sequence>
<dbReference type="AlphaFoldDB" id="A0A3L7Z275"/>
<accession>A0A3L7Z275</accession>